<dbReference type="CDD" id="cd11301">
    <property type="entry name" value="Fut1_Fut2_like"/>
    <property type="match status" value="1"/>
</dbReference>
<keyword evidence="3" id="KW-0812">Transmembrane</keyword>
<dbReference type="GO" id="GO:0008107">
    <property type="term" value="F:galactoside 2-alpha-L-fucosyltransferase activity"/>
    <property type="evidence" value="ECO:0007669"/>
    <property type="project" value="InterPro"/>
</dbReference>
<dbReference type="PANTHER" id="PTHR11927">
    <property type="entry name" value="GALACTOSIDE 2-L-FUCOSYLTRANSFERASE"/>
    <property type="match status" value="1"/>
</dbReference>
<dbReference type="EMBL" id="NEDP02001812">
    <property type="protein sequence ID" value="OWF52375.1"/>
    <property type="molecule type" value="Genomic_DNA"/>
</dbReference>
<accession>A0A210QUG2</accession>
<keyword evidence="5" id="KW-1185">Reference proteome</keyword>
<keyword evidence="1 3" id="KW-0328">Glycosyltransferase</keyword>
<keyword evidence="3" id="KW-0333">Golgi apparatus</keyword>
<evidence type="ECO:0000256" key="1">
    <source>
        <dbReference type="ARBA" id="ARBA00022676"/>
    </source>
</evidence>
<dbReference type="GO" id="GO:0005975">
    <property type="term" value="P:carbohydrate metabolic process"/>
    <property type="evidence" value="ECO:0007669"/>
    <property type="project" value="InterPro"/>
</dbReference>
<evidence type="ECO:0000256" key="3">
    <source>
        <dbReference type="RuleBase" id="RU363129"/>
    </source>
</evidence>
<dbReference type="InterPro" id="IPR002516">
    <property type="entry name" value="Glyco_trans_11"/>
</dbReference>
<keyword evidence="3" id="KW-0735">Signal-anchor</keyword>
<dbReference type="GO" id="GO:0032580">
    <property type="term" value="C:Golgi cisterna membrane"/>
    <property type="evidence" value="ECO:0007669"/>
    <property type="project" value="UniProtKB-SubCell"/>
</dbReference>
<dbReference type="Pfam" id="PF01531">
    <property type="entry name" value="Glyco_transf_11"/>
    <property type="match status" value="1"/>
</dbReference>
<comment type="caution">
    <text evidence="4">The sequence shown here is derived from an EMBL/GenBank/DDBJ whole genome shotgun (WGS) entry which is preliminary data.</text>
</comment>
<organism evidence="4 5">
    <name type="scientific">Mizuhopecten yessoensis</name>
    <name type="common">Japanese scallop</name>
    <name type="synonym">Patinopecten yessoensis</name>
    <dbReference type="NCBI Taxonomy" id="6573"/>
    <lineage>
        <taxon>Eukaryota</taxon>
        <taxon>Metazoa</taxon>
        <taxon>Spiralia</taxon>
        <taxon>Lophotrochozoa</taxon>
        <taxon>Mollusca</taxon>
        <taxon>Bivalvia</taxon>
        <taxon>Autobranchia</taxon>
        <taxon>Pteriomorphia</taxon>
        <taxon>Pectinida</taxon>
        <taxon>Pectinoidea</taxon>
        <taxon>Pectinidae</taxon>
        <taxon>Mizuhopecten</taxon>
    </lineage>
</organism>
<dbReference type="AlphaFoldDB" id="A0A210QUG2"/>
<dbReference type="Proteomes" id="UP000242188">
    <property type="component" value="Unassembled WGS sequence"/>
</dbReference>
<comment type="pathway">
    <text evidence="3">Protein modification; protein glycosylation.</text>
</comment>
<gene>
    <name evidence="4" type="ORF">KP79_PYT18543</name>
</gene>
<reference evidence="4 5" key="1">
    <citation type="journal article" date="2017" name="Nat. Ecol. Evol.">
        <title>Scallop genome provides insights into evolution of bilaterian karyotype and development.</title>
        <authorList>
            <person name="Wang S."/>
            <person name="Zhang J."/>
            <person name="Jiao W."/>
            <person name="Li J."/>
            <person name="Xun X."/>
            <person name="Sun Y."/>
            <person name="Guo X."/>
            <person name="Huan P."/>
            <person name="Dong B."/>
            <person name="Zhang L."/>
            <person name="Hu X."/>
            <person name="Sun X."/>
            <person name="Wang J."/>
            <person name="Zhao C."/>
            <person name="Wang Y."/>
            <person name="Wang D."/>
            <person name="Huang X."/>
            <person name="Wang R."/>
            <person name="Lv J."/>
            <person name="Li Y."/>
            <person name="Zhang Z."/>
            <person name="Liu B."/>
            <person name="Lu W."/>
            <person name="Hui Y."/>
            <person name="Liang J."/>
            <person name="Zhou Z."/>
            <person name="Hou R."/>
            <person name="Li X."/>
            <person name="Liu Y."/>
            <person name="Li H."/>
            <person name="Ning X."/>
            <person name="Lin Y."/>
            <person name="Zhao L."/>
            <person name="Xing Q."/>
            <person name="Dou J."/>
            <person name="Li Y."/>
            <person name="Mao J."/>
            <person name="Guo H."/>
            <person name="Dou H."/>
            <person name="Li T."/>
            <person name="Mu C."/>
            <person name="Jiang W."/>
            <person name="Fu Q."/>
            <person name="Fu X."/>
            <person name="Miao Y."/>
            <person name="Liu J."/>
            <person name="Yu Q."/>
            <person name="Li R."/>
            <person name="Liao H."/>
            <person name="Li X."/>
            <person name="Kong Y."/>
            <person name="Jiang Z."/>
            <person name="Chourrout D."/>
            <person name="Li R."/>
            <person name="Bao Z."/>
        </authorList>
    </citation>
    <scope>NUCLEOTIDE SEQUENCE [LARGE SCALE GENOMIC DNA]</scope>
    <source>
        <strain evidence="4 5">PY_sf001</strain>
    </source>
</reference>
<proteinExistence type="inferred from homology"/>
<keyword evidence="3" id="KW-0325">Glycoprotein</keyword>
<sequence>MDERDAIYEPFRNVPKSPIDRSTRCRWFKMRFIQERPRYYQKFKIPRNGNIALFGYLQTWKYFSHSFGDLRRQFKWKLNIQNKALRIIGKLSRKVYPSYSPTSVTKVGIHIRRGDYVREGRPLADFEYVESAKKYFLQKYENVLFIVATNPDDEARQWSEKNVINGSGVSVFAGFNDRFVDMAILSFCNHVIISTGTYGWWAGFLNQGTVLHYDWIPPHHVKYNRDDYILPKWVGIKPAHDVIY</sequence>
<protein>
    <recommendedName>
        <fullName evidence="3">L-Fucosyltransferase</fullName>
        <ecNumber evidence="3">2.4.1.-</ecNumber>
    </recommendedName>
</protein>
<evidence type="ECO:0000313" key="5">
    <source>
        <dbReference type="Proteomes" id="UP000242188"/>
    </source>
</evidence>
<comment type="subcellular location">
    <subcellularLocation>
        <location evidence="3">Golgi apparatus</location>
        <location evidence="3">Golgi stack membrane</location>
        <topology evidence="3">Single-pass type II membrane protein</topology>
    </subcellularLocation>
</comment>
<comment type="similarity">
    <text evidence="3">Belongs to the glycosyltransferase 11 family.</text>
</comment>
<dbReference type="OrthoDB" id="6090518at2759"/>
<name>A0A210QUG2_MIZYE</name>
<evidence type="ECO:0000313" key="4">
    <source>
        <dbReference type="EMBL" id="OWF52375.1"/>
    </source>
</evidence>
<evidence type="ECO:0000256" key="2">
    <source>
        <dbReference type="ARBA" id="ARBA00022679"/>
    </source>
</evidence>
<dbReference type="UniPathway" id="UPA00378"/>
<dbReference type="EC" id="2.4.1.-" evidence="3"/>
<dbReference type="PANTHER" id="PTHR11927:SF9">
    <property type="entry name" value="L-FUCOSYLTRANSFERASE"/>
    <property type="match status" value="1"/>
</dbReference>
<keyword evidence="2 3" id="KW-0808">Transferase</keyword>